<gene>
    <name evidence="3" type="ORF">IWZ03DRAFT_361334</name>
</gene>
<dbReference type="EMBL" id="JBBPHU010000008">
    <property type="protein sequence ID" value="KAK7514870.1"/>
    <property type="molecule type" value="Genomic_DNA"/>
</dbReference>
<dbReference type="InterPro" id="IPR050164">
    <property type="entry name" value="Peptidase_C19"/>
</dbReference>
<dbReference type="PROSITE" id="PS00973">
    <property type="entry name" value="USP_2"/>
    <property type="match status" value="1"/>
</dbReference>
<evidence type="ECO:0000259" key="2">
    <source>
        <dbReference type="PROSITE" id="PS50235"/>
    </source>
</evidence>
<dbReference type="SUPFAM" id="SSF54001">
    <property type="entry name" value="Cysteine proteinases"/>
    <property type="match status" value="1"/>
</dbReference>
<dbReference type="InterPro" id="IPR001394">
    <property type="entry name" value="Peptidase_C19_UCH"/>
</dbReference>
<dbReference type="Proteomes" id="UP001363622">
    <property type="component" value="Unassembled WGS sequence"/>
</dbReference>
<dbReference type="Gene3D" id="3.90.70.10">
    <property type="entry name" value="Cysteine proteinases"/>
    <property type="match status" value="1"/>
</dbReference>
<feature type="compositionally biased region" description="Low complexity" evidence="1">
    <location>
        <begin position="185"/>
        <end position="198"/>
    </location>
</feature>
<feature type="region of interest" description="Disordered" evidence="1">
    <location>
        <begin position="639"/>
        <end position="719"/>
    </location>
</feature>
<feature type="region of interest" description="Disordered" evidence="1">
    <location>
        <begin position="37"/>
        <end position="265"/>
    </location>
</feature>
<dbReference type="InterPro" id="IPR018200">
    <property type="entry name" value="USP_CS"/>
</dbReference>
<dbReference type="InterPro" id="IPR038765">
    <property type="entry name" value="Papain-like_cys_pep_sf"/>
</dbReference>
<feature type="compositionally biased region" description="Basic and acidic residues" evidence="1">
    <location>
        <begin position="236"/>
        <end position="245"/>
    </location>
</feature>
<feature type="compositionally biased region" description="Low complexity" evidence="1">
    <location>
        <begin position="118"/>
        <end position="135"/>
    </location>
</feature>
<reference evidence="3 4" key="1">
    <citation type="submission" date="2024-04" db="EMBL/GenBank/DDBJ databases">
        <title>Phyllosticta paracitricarpa is synonymous to the EU quarantine fungus P. citricarpa based on phylogenomic analyses.</title>
        <authorList>
            <consortium name="Lawrence Berkeley National Laboratory"/>
            <person name="Van Ingen-Buijs V.A."/>
            <person name="Van Westerhoven A.C."/>
            <person name="Haridas S."/>
            <person name="Skiadas P."/>
            <person name="Martin F."/>
            <person name="Groenewald J.Z."/>
            <person name="Crous P.W."/>
            <person name="Seidl M.F."/>
        </authorList>
    </citation>
    <scope>NUCLEOTIDE SEQUENCE [LARGE SCALE GENOMIC DNA]</scope>
    <source>
        <strain evidence="3 4">CBS 123371</strain>
    </source>
</reference>
<evidence type="ECO:0000256" key="1">
    <source>
        <dbReference type="SAM" id="MobiDB-lite"/>
    </source>
</evidence>
<keyword evidence="4" id="KW-1185">Reference proteome</keyword>
<comment type="caution">
    <text evidence="3">The sequence shown here is derived from an EMBL/GenBank/DDBJ whole genome shotgun (WGS) entry which is preliminary data.</text>
</comment>
<sequence length="719" mass="80369">MAFTKIKTKDLARSATLKRSRRRRIVFLSTSSNSRFFDKRIGRYPDSKNKGPLSSAAAAEPPQVATTATMAAKSTSISSAPEPQHHPKSKNQRPRNLPTPKKIRPEISLIKKKEQEASSETSESSSNSSNTSPPSIFDRDEANGKTGPVVDTPPSSPASEIAPDSETKKKTQKLTKQEKREAKKQASSLQQQQQQQSKTSNPSDAKQKTKAPVEQASSDRTQEYSKNGLPKPQASSRKDQNKESKTAGQSRPGKKNEMATSKQRQQFLDSLDRRWPNLDVGGHGLLNPGNLCYRRAVLQCLLNIPVFVNWLNEHHATGSPNQCPGISRKMVEGKPKEERARGCLACALLQLARAYWTPGSKTQLLDATRYFDQTMSNIAMTTSVFPAGNNKGNREDRLYQITSQQDSGEFFRWIFDTLEQHNQMRKVEIDSIFGHVFCWERKCPGCGYDIPSATNVSTQWTLSIGNKPSSLERCIAGDLKPQALPECLCENKDCAYYEKQRPDKKGNKKRVDMTRRMTGLTQCPEILFIQLNRTGRRGKHRHVITYPPVLDLSRYLHSQNTETSARYSLSGVVLHRGDTIRSGHYWAHAVTPQGVRELNDSYVGSRTLNDLLAPKPLTRGASNTPVLLFYTRLRDGEESPLAQHGSLKPRPTGTQTGKATSSSHQGGNNNNNDDDDNAGSLRRSDSGFQKKRKFSDAQHNSHSPGFKKHKQNNRRSIKF</sequence>
<protein>
    <recommendedName>
        <fullName evidence="2">USP domain-containing protein</fullName>
    </recommendedName>
</protein>
<dbReference type="PROSITE" id="PS50235">
    <property type="entry name" value="USP_3"/>
    <property type="match status" value="1"/>
</dbReference>
<feature type="domain" description="USP" evidence="2">
    <location>
        <begin position="283"/>
        <end position="633"/>
    </location>
</feature>
<evidence type="ECO:0000313" key="4">
    <source>
        <dbReference type="Proteomes" id="UP001363622"/>
    </source>
</evidence>
<dbReference type="PANTHER" id="PTHR24006">
    <property type="entry name" value="UBIQUITIN CARBOXYL-TERMINAL HYDROLASE"/>
    <property type="match status" value="1"/>
</dbReference>
<accession>A0ABR1KI22</accession>
<dbReference type="Pfam" id="PF00443">
    <property type="entry name" value="UCH"/>
    <property type="match status" value="1"/>
</dbReference>
<feature type="compositionally biased region" description="Low complexity" evidence="1">
    <location>
        <begin position="65"/>
        <end position="80"/>
    </location>
</feature>
<feature type="compositionally biased region" description="Basic residues" evidence="1">
    <location>
        <begin position="705"/>
        <end position="719"/>
    </location>
</feature>
<feature type="compositionally biased region" description="Polar residues" evidence="1">
    <location>
        <begin position="652"/>
        <end position="667"/>
    </location>
</feature>
<feature type="compositionally biased region" description="Basic and acidic residues" evidence="1">
    <location>
        <begin position="37"/>
        <end position="49"/>
    </location>
</feature>
<feature type="compositionally biased region" description="Basic and acidic residues" evidence="1">
    <location>
        <begin position="165"/>
        <end position="184"/>
    </location>
</feature>
<organism evidence="3 4">
    <name type="scientific">Phyllosticta citriasiana</name>
    <dbReference type="NCBI Taxonomy" id="595635"/>
    <lineage>
        <taxon>Eukaryota</taxon>
        <taxon>Fungi</taxon>
        <taxon>Dikarya</taxon>
        <taxon>Ascomycota</taxon>
        <taxon>Pezizomycotina</taxon>
        <taxon>Dothideomycetes</taxon>
        <taxon>Dothideomycetes incertae sedis</taxon>
        <taxon>Botryosphaeriales</taxon>
        <taxon>Phyllostictaceae</taxon>
        <taxon>Phyllosticta</taxon>
    </lineage>
</organism>
<feature type="compositionally biased region" description="Basic and acidic residues" evidence="1">
    <location>
        <begin position="103"/>
        <end position="116"/>
    </location>
</feature>
<dbReference type="InterPro" id="IPR028889">
    <property type="entry name" value="USP"/>
</dbReference>
<evidence type="ECO:0000313" key="3">
    <source>
        <dbReference type="EMBL" id="KAK7514870.1"/>
    </source>
</evidence>
<name>A0ABR1KI22_9PEZI</name>
<proteinExistence type="predicted"/>